<dbReference type="Gene3D" id="3.30.460.10">
    <property type="entry name" value="Beta Polymerase, domain 2"/>
    <property type="match status" value="1"/>
</dbReference>
<dbReference type="InterPro" id="IPR025117">
    <property type="entry name" value="DUF4037"/>
</dbReference>
<accession>A0A0V8JCC9</accession>
<dbReference type="RefSeq" id="WP_061968546.1">
    <property type="nucleotide sequence ID" value="NZ_FMAV01000001.1"/>
</dbReference>
<dbReference type="Pfam" id="PF13228">
    <property type="entry name" value="DUF4037"/>
    <property type="match status" value="1"/>
</dbReference>
<dbReference type="EMBL" id="LNQN01000001">
    <property type="protein sequence ID" value="KSU84659.1"/>
    <property type="molecule type" value="Genomic_DNA"/>
</dbReference>
<dbReference type="Proteomes" id="UP000054099">
    <property type="component" value="Unassembled WGS sequence"/>
</dbReference>
<reference evidence="2 3" key="1">
    <citation type="journal article" date="2014" name="Antonie Van Leeuwenhoek">
        <title>Fictibacillus enclensis sp. nov., isolated from marine sediment.</title>
        <authorList>
            <person name="Dastager S.G."/>
            <person name="Mawlankar R."/>
            <person name="Srinivasan K."/>
            <person name="Tang S.K."/>
            <person name="Lee J.C."/>
            <person name="Ramana V.V."/>
            <person name="Shouche Y.S."/>
        </authorList>
    </citation>
    <scope>NUCLEOTIDE SEQUENCE [LARGE SCALE GENOMIC DNA]</scope>
    <source>
        <strain evidence="2 3">NIO-1003</strain>
    </source>
</reference>
<dbReference type="CDD" id="cd05403">
    <property type="entry name" value="NT_KNTase_like"/>
    <property type="match status" value="1"/>
</dbReference>
<organism evidence="2 3">
    <name type="scientific">Fictibacillus enclensis</name>
    <dbReference type="NCBI Taxonomy" id="1017270"/>
    <lineage>
        <taxon>Bacteria</taxon>
        <taxon>Bacillati</taxon>
        <taxon>Bacillota</taxon>
        <taxon>Bacilli</taxon>
        <taxon>Bacillales</taxon>
        <taxon>Fictibacillaceae</taxon>
        <taxon>Fictibacillus</taxon>
    </lineage>
</organism>
<evidence type="ECO:0000259" key="1">
    <source>
        <dbReference type="Pfam" id="PF13228"/>
    </source>
</evidence>
<dbReference type="InterPro" id="IPR043519">
    <property type="entry name" value="NT_sf"/>
</dbReference>
<feature type="domain" description="DUF4037" evidence="1">
    <location>
        <begin position="115"/>
        <end position="211"/>
    </location>
</feature>
<evidence type="ECO:0000313" key="2">
    <source>
        <dbReference type="EMBL" id="KSU84659.1"/>
    </source>
</evidence>
<dbReference type="SUPFAM" id="SSF81301">
    <property type="entry name" value="Nucleotidyltransferase"/>
    <property type="match status" value="1"/>
</dbReference>
<sequence length="279" mass="32091">MQSLTNRADKMAEIYQKNENIAGVLLAGSVSRGWDDSHSDIELHILWKKPPRDRDRLQPIEKVNGEIIDFHPYEEEEWAETYIVDGVKFEISSFLVSTIQEVLQQVVQQANTNYDFQCLAASLKDGKILFEEERTLSALKEEVMAYPAALAENMIIENLELGSRWNNRKALLARKDWLMYYDLMTAVQKRMLGILFGLNGMYVHHPAFKWLKQSTDEMKIVPDQLYERFTSVLTDSPEESISTLEGVVGEVYALVETHYPHLPVTEGRKQAAFTRPVHP</sequence>
<dbReference type="AlphaFoldDB" id="A0A0V8JCC9"/>
<name>A0A0V8JCC9_9BACL</name>
<keyword evidence="3" id="KW-1185">Reference proteome</keyword>
<protein>
    <submittedName>
        <fullName evidence="2">Cytoplasmic protein</fullName>
    </submittedName>
</protein>
<comment type="caution">
    <text evidence="2">The sequence shown here is derived from an EMBL/GenBank/DDBJ whole genome shotgun (WGS) entry which is preliminary data.</text>
</comment>
<proteinExistence type="predicted"/>
<dbReference type="OrthoDB" id="4863277at2"/>
<evidence type="ECO:0000313" key="3">
    <source>
        <dbReference type="Proteomes" id="UP000054099"/>
    </source>
</evidence>
<gene>
    <name evidence="2" type="ORF">AS030_03745</name>
</gene>